<evidence type="ECO:0000313" key="2">
    <source>
        <dbReference type="Proteomes" id="UP000281677"/>
    </source>
</evidence>
<accession>A0A3M7I2I9</accession>
<reference evidence="1 2" key="1">
    <citation type="journal article" date="2018" name="BMC Genomics">
        <title>Genomic evidence for intraspecific hybridization in a clonal and extremely halotolerant yeast.</title>
        <authorList>
            <person name="Gostincar C."/>
            <person name="Stajich J.E."/>
            <person name="Zupancic J."/>
            <person name="Zalar P."/>
            <person name="Gunde-Cimerman N."/>
        </authorList>
    </citation>
    <scope>NUCLEOTIDE SEQUENCE [LARGE SCALE GENOMIC DNA]</scope>
    <source>
        <strain evidence="1 2">EXF-120</strain>
    </source>
</reference>
<dbReference type="AlphaFoldDB" id="A0A3M7I2I9"/>
<organism evidence="1 2">
    <name type="scientific">Hortaea werneckii</name>
    <name type="common">Black yeast</name>
    <name type="synonym">Cladosporium werneckii</name>
    <dbReference type="NCBI Taxonomy" id="91943"/>
    <lineage>
        <taxon>Eukaryota</taxon>
        <taxon>Fungi</taxon>
        <taxon>Dikarya</taxon>
        <taxon>Ascomycota</taxon>
        <taxon>Pezizomycotina</taxon>
        <taxon>Dothideomycetes</taxon>
        <taxon>Dothideomycetidae</taxon>
        <taxon>Mycosphaerellales</taxon>
        <taxon>Teratosphaeriaceae</taxon>
        <taxon>Hortaea</taxon>
    </lineage>
</organism>
<evidence type="ECO:0000313" key="1">
    <source>
        <dbReference type="EMBL" id="RMZ19761.1"/>
    </source>
</evidence>
<dbReference type="Proteomes" id="UP000281677">
    <property type="component" value="Unassembled WGS sequence"/>
</dbReference>
<name>A0A3M7I2I9_HORWE</name>
<proteinExistence type="predicted"/>
<sequence length="124" mass="13921">MYIQRRRRAFCLMSAARRLVCGVRQRRALARKATAAARFWKWSSTSRAWKGDDTISLTTRTEAARSSVSTVKTWGTVLRTRVQNSSAAKAFLALKAHASSTASRQSGREILTISDCSDRLRQAR</sequence>
<dbReference type="EMBL" id="QWIT01000937">
    <property type="protein sequence ID" value="RMZ19761.1"/>
    <property type="molecule type" value="Genomic_DNA"/>
</dbReference>
<protein>
    <submittedName>
        <fullName evidence="1">Uncharacterized protein</fullName>
    </submittedName>
</protein>
<gene>
    <name evidence="1" type="ORF">D0859_16240</name>
</gene>
<comment type="caution">
    <text evidence="1">The sequence shown here is derived from an EMBL/GenBank/DDBJ whole genome shotgun (WGS) entry which is preliminary data.</text>
</comment>